<dbReference type="STRING" id="330214.NIDE1590"/>
<dbReference type="eggNOG" id="COG0631">
    <property type="taxonomic scope" value="Bacteria"/>
</dbReference>
<accession>D8PDL6</accession>
<dbReference type="PROSITE" id="PS51746">
    <property type="entry name" value="PPM_2"/>
    <property type="match status" value="1"/>
</dbReference>
<dbReference type="HOGENOM" id="CLU_034545_4_1_0"/>
<gene>
    <name evidence="2" type="ORF">NIDE1590</name>
</gene>
<dbReference type="KEGG" id="nde:NIDE1590"/>
<dbReference type="SMART" id="SM00332">
    <property type="entry name" value="PP2Cc"/>
    <property type="match status" value="1"/>
</dbReference>
<dbReference type="PANTHER" id="PTHR47992">
    <property type="entry name" value="PROTEIN PHOSPHATASE"/>
    <property type="match status" value="1"/>
</dbReference>
<protein>
    <recommendedName>
        <fullName evidence="1">PPM-type phosphatase domain-containing protein</fullName>
    </recommendedName>
</protein>
<dbReference type="CDD" id="cd00143">
    <property type="entry name" value="PP2Cc"/>
    <property type="match status" value="1"/>
</dbReference>
<dbReference type="Gene3D" id="3.60.40.10">
    <property type="entry name" value="PPM-type phosphatase domain"/>
    <property type="match status" value="1"/>
</dbReference>
<sequence>MSTQKTRWAWTAFGQTDRGLVRPTNQDTYLVENRHRLWAVADGMGGHPGGDVASRLVMDSLAELAPTLEGTATAPGRDAEEHATSRLTTMAEQAHASVLAHAAQHPSLHGMGTTLVMAHLLPLPKPRLLVLNVGDSRAYLVRAGTLTQLTRDHTLIDEYVRDGRLTPAQAARRPNRHVLTRAMGLAPHLERDLFVFDLLDGDLLLLCSDGLTKMLTDERVLQTVRPHQHLPSLATQALIQTALDAGGIDNVTVVACTITEIPDQTNIH</sequence>
<dbReference type="OrthoDB" id="9801841at2"/>
<evidence type="ECO:0000313" key="3">
    <source>
        <dbReference type="Proteomes" id="UP000001660"/>
    </source>
</evidence>
<reference evidence="2 3" key="1">
    <citation type="journal article" date="2010" name="Proc. Natl. Acad. Sci. U.S.A.">
        <title>A Nitrospira metagenome illuminates the physiology and evolution of globally important nitrite-oxidizing bacteria.</title>
        <authorList>
            <person name="Lucker S."/>
            <person name="Wagner M."/>
            <person name="Maixner F."/>
            <person name="Pelletier E."/>
            <person name="Koch H."/>
            <person name="Vacherie B."/>
            <person name="Rattei T."/>
            <person name="Sinninghe Damste J."/>
            <person name="Spieck E."/>
            <person name="Le Paslier D."/>
            <person name="Daims H."/>
        </authorList>
    </citation>
    <scope>NUCLEOTIDE SEQUENCE [LARGE SCALE GENOMIC DNA]</scope>
</reference>
<dbReference type="SMART" id="SM00331">
    <property type="entry name" value="PP2C_SIG"/>
    <property type="match status" value="1"/>
</dbReference>
<organism evidence="2 3">
    <name type="scientific">Nitrospira defluvii</name>
    <dbReference type="NCBI Taxonomy" id="330214"/>
    <lineage>
        <taxon>Bacteria</taxon>
        <taxon>Pseudomonadati</taxon>
        <taxon>Nitrospirota</taxon>
        <taxon>Nitrospiria</taxon>
        <taxon>Nitrospirales</taxon>
        <taxon>Nitrospiraceae</taxon>
        <taxon>Nitrospira</taxon>
    </lineage>
</organism>
<dbReference type="Pfam" id="PF13672">
    <property type="entry name" value="PP2C_2"/>
    <property type="match status" value="1"/>
</dbReference>
<dbReference type="SUPFAM" id="SSF81606">
    <property type="entry name" value="PP2C-like"/>
    <property type="match status" value="1"/>
</dbReference>
<dbReference type="AlphaFoldDB" id="D8PDL6"/>
<dbReference type="InterPro" id="IPR001932">
    <property type="entry name" value="PPM-type_phosphatase-like_dom"/>
</dbReference>
<dbReference type="Proteomes" id="UP000001660">
    <property type="component" value="Chromosome"/>
</dbReference>
<dbReference type="InterPro" id="IPR036457">
    <property type="entry name" value="PPM-type-like_dom_sf"/>
</dbReference>
<name>D8PDL6_9BACT</name>
<keyword evidence="2" id="KW-0378">Hydrolase</keyword>
<keyword evidence="3" id="KW-1185">Reference proteome</keyword>
<feature type="domain" description="PPM-type phosphatase" evidence="1">
    <location>
        <begin position="1"/>
        <end position="258"/>
    </location>
</feature>
<evidence type="ECO:0000259" key="1">
    <source>
        <dbReference type="PROSITE" id="PS51746"/>
    </source>
</evidence>
<dbReference type="EMBL" id="FP929003">
    <property type="protein sequence ID" value="CBK41325.1"/>
    <property type="molecule type" value="Genomic_DNA"/>
</dbReference>
<proteinExistence type="predicted"/>
<dbReference type="InterPro" id="IPR015655">
    <property type="entry name" value="PP2C"/>
</dbReference>
<dbReference type="GO" id="GO:0004722">
    <property type="term" value="F:protein serine/threonine phosphatase activity"/>
    <property type="evidence" value="ECO:0007669"/>
    <property type="project" value="InterPro"/>
</dbReference>
<evidence type="ECO:0000313" key="2">
    <source>
        <dbReference type="EMBL" id="CBK41325.1"/>
    </source>
</evidence>